<name>A0A1H6L9K6_9FLAO</name>
<keyword evidence="3" id="KW-1185">Reference proteome</keyword>
<evidence type="ECO:0000313" key="3">
    <source>
        <dbReference type="Proteomes" id="UP000199634"/>
    </source>
</evidence>
<dbReference type="EMBL" id="FNXE01000023">
    <property type="protein sequence ID" value="SEH84914.1"/>
    <property type="molecule type" value="Genomic_DNA"/>
</dbReference>
<dbReference type="RefSeq" id="WP_091099131.1">
    <property type="nucleotide sequence ID" value="NZ_FNXE01000023.1"/>
</dbReference>
<feature type="transmembrane region" description="Helical" evidence="1">
    <location>
        <begin position="50"/>
        <end position="69"/>
    </location>
</feature>
<dbReference type="Proteomes" id="UP000199634">
    <property type="component" value="Unassembled WGS sequence"/>
</dbReference>
<accession>A0A1H6L9K6</accession>
<proteinExistence type="predicted"/>
<dbReference type="STRING" id="1159016.SAMN02927937_01750"/>
<dbReference type="OrthoDB" id="1099872at2"/>
<gene>
    <name evidence="2" type="ORF">SAMN02927937_01750</name>
</gene>
<protein>
    <submittedName>
        <fullName evidence="2">Uncharacterized protein</fullName>
    </submittedName>
</protein>
<organism evidence="2 3">
    <name type="scientific">Paenimyroides marinum</name>
    <dbReference type="NCBI Taxonomy" id="1159016"/>
    <lineage>
        <taxon>Bacteria</taxon>
        <taxon>Pseudomonadati</taxon>
        <taxon>Bacteroidota</taxon>
        <taxon>Flavobacteriia</taxon>
        <taxon>Flavobacteriales</taxon>
        <taxon>Flavobacteriaceae</taxon>
        <taxon>Paenimyroides</taxon>
    </lineage>
</organism>
<keyword evidence="1" id="KW-1133">Transmembrane helix</keyword>
<dbReference type="AlphaFoldDB" id="A0A1H6L9K6"/>
<feature type="transmembrane region" description="Helical" evidence="1">
    <location>
        <begin position="12"/>
        <end position="38"/>
    </location>
</feature>
<sequence>MKRFFKFMVKYRYVMFPVFAITALAIFGGALTLLWNWLMPSIFGLTAINFWQAIGLFVLARLLFSGMGFHKGNRRFRHHHSVSNAEREKWMAMSFEERREWFKQRRFERGCGFRSKFNKKESNKPENE</sequence>
<keyword evidence="1" id="KW-0472">Membrane</keyword>
<keyword evidence="1" id="KW-0812">Transmembrane</keyword>
<reference evidence="3" key="1">
    <citation type="submission" date="2016-10" db="EMBL/GenBank/DDBJ databases">
        <authorList>
            <person name="Varghese N."/>
            <person name="Submissions S."/>
        </authorList>
    </citation>
    <scope>NUCLEOTIDE SEQUENCE [LARGE SCALE GENOMIC DNA]</scope>
    <source>
        <strain evidence="3">CGMCC 1.10825</strain>
    </source>
</reference>
<evidence type="ECO:0000313" key="2">
    <source>
        <dbReference type="EMBL" id="SEH84914.1"/>
    </source>
</evidence>
<evidence type="ECO:0000256" key="1">
    <source>
        <dbReference type="SAM" id="Phobius"/>
    </source>
</evidence>